<keyword evidence="2" id="KW-1185">Reference proteome</keyword>
<sequence>MTLRADRLMAGAAAEIAALAADLRAIEAALAPVLSGLPPSAVVQQLDSVLQRLDGLALVLAAEAAHVPATLLPGAAARIEALRLAQLAGRLLGTGDEGALHGVELF</sequence>
<proteinExistence type="predicted"/>
<dbReference type="RefSeq" id="WP_185798350.1">
    <property type="nucleotide sequence ID" value="NZ_JACLQD010000004.1"/>
</dbReference>
<evidence type="ECO:0000313" key="1">
    <source>
        <dbReference type="EMBL" id="MBC2836739.1"/>
    </source>
</evidence>
<protein>
    <submittedName>
        <fullName evidence="1">Uncharacterized protein</fullName>
    </submittedName>
</protein>
<organism evidence="1 2">
    <name type="scientific">Paragemmobacter straminiformis</name>
    <dbReference type="NCBI Taxonomy" id="2045119"/>
    <lineage>
        <taxon>Bacteria</taxon>
        <taxon>Pseudomonadati</taxon>
        <taxon>Pseudomonadota</taxon>
        <taxon>Alphaproteobacteria</taxon>
        <taxon>Rhodobacterales</taxon>
        <taxon>Paracoccaceae</taxon>
        <taxon>Paragemmobacter</taxon>
    </lineage>
</organism>
<gene>
    <name evidence="1" type="ORF">H7F16_14565</name>
</gene>
<evidence type="ECO:0000313" key="2">
    <source>
        <dbReference type="Proteomes" id="UP000555411"/>
    </source>
</evidence>
<dbReference type="AlphaFoldDB" id="A0A842IAX4"/>
<name>A0A842IAX4_9RHOB</name>
<accession>A0A842IAX4</accession>
<reference evidence="1 2" key="1">
    <citation type="journal article" date="2017" name="Int. J. Syst. Evol. Microbiol.">
        <title>Gemmobacter straminiformis sp. nov., isolated from an artificial fountain.</title>
        <authorList>
            <person name="Kang J.Y."/>
            <person name="Kim M.J."/>
            <person name="Chun J."/>
            <person name="Son K.P."/>
            <person name="Jahng K.Y."/>
        </authorList>
    </citation>
    <scope>NUCLEOTIDE SEQUENCE [LARGE SCALE GENOMIC DNA]</scope>
    <source>
        <strain evidence="1 2">CAM-8</strain>
    </source>
</reference>
<dbReference type="EMBL" id="JACLQD010000004">
    <property type="protein sequence ID" value="MBC2836739.1"/>
    <property type="molecule type" value="Genomic_DNA"/>
</dbReference>
<comment type="caution">
    <text evidence="1">The sequence shown here is derived from an EMBL/GenBank/DDBJ whole genome shotgun (WGS) entry which is preliminary data.</text>
</comment>
<dbReference type="Proteomes" id="UP000555411">
    <property type="component" value="Unassembled WGS sequence"/>
</dbReference>